<evidence type="ECO:0000313" key="1">
    <source>
        <dbReference type="EMBL" id="MUH71328.1"/>
    </source>
</evidence>
<name>A0A6N8F568_9GAMM</name>
<comment type="caution">
    <text evidence="1">The sequence shown here is derived from an EMBL/GenBank/DDBJ whole genome shotgun (WGS) entry which is preliminary data.</text>
</comment>
<keyword evidence="2" id="KW-1185">Reference proteome</keyword>
<dbReference type="InterPro" id="IPR038636">
    <property type="entry name" value="Wzi_sf"/>
</dbReference>
<sequence>MKFELVTKQLQNIRLLPSIAAFASIVAVSTEASTDSSVSGYVPLKQSPILESHINRVMIAAELGVVKRPISKNQLKKAYRKICVSSQVKNPAVRKGCIEVNKYLNKTANTFYINHASATLRYNNEKVQVVNQAPTTLNNQRGEHTDTSWSVQGQGIYNINNFALLSVGGKAWQGESNLEDTYVSFGIPQAQVDIGYKPHWLSPFKQSAMLLSTQAPTFANISVSNNTPMTSWNINYEIFSGELSTSNRIRYQGEFIAGKPMLTGLHVSMSPFNGFTLAVNRILQSGGGERNNDLGDLIKAFFDPSGADNTKEGLTADQEFRQSSSVHRFSFRLYWQRAFFCLYGIRR</sequence>
<dbReference type="RefSeq" id="WP_155693960.1">
    <property type="nucleotide sequence ID" value="NZ_WOCD01000001.1"/>
</dbReference>
<reference evidence="1 2" key="1">
    <citation type="submission" date="2019-11" db="EMBL/GenBank/DDBJ databases">
        <title>P. haliotis isolates from Z. marina roots.</title>
        <authorList>
            <person name="Cohen M."/>
            <person name="Jospin G."/>
            <person name="Eisen J.A."/>
            <person name="Coil D.A."/>
        </authorList>
    </citation>
    <scope>NUCLEOTIDE SEQUENCE [LARGE SCALE GENOMIC DNA]</scope>
    <source>
        <strain evidence="1 2">UCD-MCMsp1aY</strain>
    </source>
</reference>
<dbReference type="EMBL" id="WOCD01000001">
    <property type="protein sequence ID" value="MUH71328.1"/>
    <property type="molecule type" value="Genomic_DNA"/>
</dbReference>
<accession>A0A6N8F568</accession>
<dbReference type="Pfam" id="PF14052">
    <property type="entry name" value="Caps_assemb_Wzi"/>
    <property type="match status" value="1"/>
</dbReference>
<organism evidence="1 2">
    <name type="scientific">Psychrosphaera haliotis</name>
    <dbReference type="NCBI Taxonomy" id="555083"/>
    <lineage>
        <taxon>Bacteria</taxon>
        <taxon>Pseudomonadati</taxon>
        <taxon>Pseudomonadota</taxon>
        <taxon>Gammaproteobacteria</taxon>
        <taxon>Alteromonadales</taxon>
        <taxon>Pseudoalteromonadaceae</taxon>
        <taxon>Psychrosphaera</taxon>
    </lineage>
</organism>
<evidence type="ECO:0000313" key="2">
    <source>
        <dbReference type="Proteomes" id="UP000439994"/>
    </source>
</evidence>
<dbReference type="OrthoDB" id="6376030at2"/>
<dbReference type="AlphaFoldDB" id="A0A6N8F568"/>
<dbReference type="Proteomes" id="UP000439994">
    <property type="component" value="Unassembled WGS sequence"/>
</dbReference>
<proteinExistence type="predicted"/>
<dbReference type="InterPro" id="IPR026950">
    <property type="entry name" value="Caps_assemb_Wzi"/>
</dbReference>
<gene>
    <name evidence="1" type="ORF">GNP35_01750</name>
</gene>
<protein>
    <submittedName>
        <fullName evidence="1">Uncharacterized protein</fullName>
    </submittedName>
</protein>
<dbReference type="Gene3D" id="2.40.160.130">
    <property type="entry name" value="Capsule assembly protein Wzi"/>
    <property type="match status" value="1"/>
</dbReference>